<name>A0A8T2PIH6_9TELE</name>
<evidence type="ECO:0000313" key="1">
    <source>
        <dbReference type="EMBL" id="KAG9352295.1"/>
    </source>
</evidence>
<proteinExistence type="predicted"/>
<protein>
    <submittedName>
        <fullName evidence="1">Uncharacterized protein</fullName>
    </submittedName>
</protein>
<accession>A0A8T2PIH6</accession>
<gene>
    <name evidence="1" type="ORF">JZ751_020708</name>
</gene>
<dbReference type="EMBL" id="JAFBMS010000005">
    <property type="protein sequence ID" value="KAG9352295.1"/>
    <property type="molecule type" value="Genomic_DNA"/>
</dbReference>
<dbReference type="AlphaFoldDB" id="A0A8T2PIH6"/>
<reference evidence="1" key="1">
    <citation type="thesis" date="2021" institute="BYU ScholarsArchive" country="Provo, UT, USA">
        <title>Applications of and Algorithms for Genome Assembly and Genomic Analyses with an Emphasis on Marine Teleosts.</title>
        <authorList>
            <person name="Pickett B.D."/>
        </authorList>
    </citation>
    <scope>NUCLEOTIDE SEQUENCE</scope>
    <source>
        <strain evidence="1">HI-2016</strain>
    </source>
</reference>
<organism evidence="1 2">
    <name type="scientific">Albula glossodonta</name>
    <name type="common">roundjaw bonefish</name>
    <dbReference type="NCBI Taxonomy" id="121402"/>
    <lineage>
        <taxon>Eukaryota</taxon>
        <taxon>Metazoa</taxon>
        <taxon>Chordata</taxon>
        <taxon>Craniata</taxon>
        <taxon>Vertebrata</taxon>
        <taxon>Euteleostomi</taxon>
        <taxon>Actinopterygii</taxon>
        <taxon>Neopterygii</taxon>
        <taxon>Teleostei</taxon>
        <taxon>Albuliformes</taxon>
        <taxon>Albulidae</taxon>
        <taxon>Albula</taxon>
    </lineage>
</organism>
<evidence type="ECO:0000313" key="2">
    <source>
        <dbReference type="Proteomes" id="UP000824540"/>
    </source>
</evidence>
<comment type="caution">
    <text evidence="1">The sequence shown here is derived from an EMBL/GenBank/DDBJ whole genome shotgun (WGS) entry which is preliminary data.</text>
</comment>
<keyword evidence="2" id="KW-1185">Reference proteome</keyword>
<sequence>MKLKSFLINGKYKPRKQVFAIRGQLEDAIVANEPVTVAVPPEGVTGIAGCSEDGIHLDPHRAFITLCRKARECLGMHIQTPAGRQNLPSSNQ</sequence>
<dbReference type="Proteomes" id="UP000824540">
    <property type="component" value="Unassembled WGS sequence"/>
</dbReference>